<name>A0ABY8U533_TETOB</name>
<dbReference type="Proteomes" id="UP001244341">
    <property type="component" value="Chromosome 7b"/>
</dbReference>
<organism evidence="2 3">
    <name type="scientific">Tetradesmus obliquus</name>
    <name type="common">Green alga</name>
    <name type="synonym">Acutodesmus obliquus</name>
    <dbReference type="NCBI Taxonomy" id="3088"/>
    <lineage>
        <taxon>Eukaryota</taxon>
        <taxon>Viridiplantae</taxon>
        <taxon>Chlorophyta</taxon>
        <taxon>core chlorophytes</taxon>
        <taxon>Chlorophyceae</taxon>
        <taxon>CS clade</taxon>
        <taxon>Sphaeropleales</taxon>
        <taxon>Scenedesmaceae</taxon>
        <taxon>Tetradesmus</taxon>
    </lineage>
</organism>
<dbReference type="PANTHER" id="PTHR48050:SF13">
    <property type="entry name" value="STEROL 3-BETA-GLUCOSYLTRANSFERASE UGT80A2"/>
    <property type="match status" value="1"/>
</dbReference>
<accession>A0ABY8U533</accession>
<protein>
    <recommendedName>
        <fullName evidence="1">Erythromycin biosynthesis protein CIII-like C-terminal domain-containing protein</fullName>
    </recommendedName>
</protein>
<dbReference type="SUPFAM" id="SSF53756">
    <property type="entry name" value="UDP-Glycosyltransferase/glycogen phosphorylase"/>
    <property type="match status" value="1"/>
</dbReference>
<dbReference type="Gene3D" id="3.40.50.2000">
    <property type="entry name" value="Glycogen Phosphorylase B"/>
    <property type="match status" value="1"/>
</dbReference>
<dbReference type="PANTHER" id="PTHR48050">
    <property type="entry name" value="STEROL 3-BETA-GLUCOSYLTRANSFERASE"/>
    <property type="match status" value="1"/>
</dbReference>
<dbReference type="EMBL" id="CP126214">
    <property type="protein sequence ID" value="WIA16465.1"/>
    <property type="molecule type" value="Genomic_DNA"/>
</dbReference>
<dbReference type="Pfam" id="PF06722">
    <property type="entry name" value="EryCIII-like_C"/>
    <property type="match status" value="1"/>
</dbReference>
<dbReference type="InterPro" id="IPR010610">
    <property type="entry name" value="EryCIII-like_C"/>
</dbReference>
<sequence>MQHQQLQEAAQQGLPEQLVAYIGSARSAGRRVVYIGLGSMLGCMFSSEKATAILAVLAGAVLCVQRQQPCCAIIHCATDLAGGAAVLPHPAAIHSSSSSSSSADSALSAEAAAGPPPYMWLDVPVPHSLLLPLVDLAVHHGGMGTTHAVVAAGVPALVLPVAQAADQSFWGDIIQRRKAGRLACKPASNITAEQLAGDLQEVLSGLAGFKQAAVALSQQMQKRQGKQAAVKFIQGMLGKAGSS</sequence>
<reference evidence="2 3" key="1">
    <citation type="submission" date="2023-05" db="EMBL/GenBank/DDBJ databases">
        <title>A 100% complete, gapless, phased diploid assembly of the Scenedesmus obliquus UTEX 3031 genome.</title>
        <authorList>
            <person name="Biondi T.C."/>
            <person name="Hanschen E.R."/>
            <person name="Kwon T."/>
            <person name="Eng W."/>
            <person name="Kruse C.P.S."/>
            <person name="Koehler S.I."/>
            <person name="Kunde Y."/>
            <person name="Gleasner C.D."/>
            <person name="You Mak K.T."/>
            <person name="Polle J."/>
            <person name="Hovde B.T."/>
            <person name="Starkenburg S.R."/>
        </authorList>
    </citation>
    <scope>NUCLEOTIDE SEQUENCE [LARGE SCALE GENOMIC DNA]</scope>
    <source>
        <strain evidence="2 3">DOE0152z</strain>
    </source>
</reference>
<evidence type="ECO:0000313" key="3">
    <source>
        <dbReference type="Proteomes" id="UP001244341"/>
    </source>
</evidence>
<evidence type="ECO:0000313" key="2">
    <source>
        <dbReference type="EMBL" id="WIA16465.1"/>
    </source>
</evidence>
<keyword evidence="3" id="KW-1185">Reference proteome</keyword>
<dbReference type="InterPro" id="IPR050426">
    <property type="entry name" value="Glycosyltransferase_28"/>
</dbReference>
<gene>
    <name evidence="2" type="ORF">OEZ85_013149</name>
</gene>
<evidence type="ECO:0000259" key="1">
    <source>
        <dbReference type="Pfam" id="PF06722"/>
    </source>
</evidence>
<proteinExistence type="predicted"/>
<feature type="domain" description="Erythromycin biosynthesis protein CIII-like C-terminal" evidence="1">
    <location>
        <begin position="124"/>
        <end position="222"/>
    </location>
</feature>